<sequence>MAGHESEKLSEAHPMNSDQEELLTTPRNLSRRQSKKSLRLKDFSSLKSFRVADLGCSVGINTFFAVRNIIEAVELKCQSQQGLDFHRLEYQVFFNDHSSNDFNTLFMSLPRDRRYYALGVPGSFYQRLFPVVSLHLIHSSYALHWLSKVPKEAIDRSSLAWNKGRIHYTNGPAAVVNAYTAQYANDMENFLHSRAQEIIGGGLMLLTIPCRPNGIPHSRTLPSKAYDLLTSCLMDLAKKGLTSEEKVDSFNIPIYNASPQELEVAISKNGCFSIEGIENLPRVQRQEHDSVSKSPLFTSHVRAAMGALFADHFGHEILDELFQLYQEKLEESSIFELGSSTNAINLFLLVKRKTTC</sequence>
<evidence type="ECO:0000313" key="6">
    <source>
        <dbReference type="EMBL" id="CAK7349634.1"/>
    </source>
</evidence>
<dbReference type="GO" id="GO:0046872">
    <property type="term" value="F:metal ion binding"/>
    <property type="evidence" value="ECO:0007669"/>
    <property type="project" value="UniProtKB-KW"/>
</dbReference>
<reference evidence="6 7" key="1">
    <citation type="submission" date="2024-01" db="EMBL/GenBank/DDBJ databases">
        <authorList>
            <person name="Waweru B."/>
        </authorList>
    </citation>
    <scope>NUCLEOTIDE SEQUENCE [LARGE SCALE GENOMIC DNA]</scope>
</reference>
<keyword evidence="4" id="KW-0460">Magnesium</keyword>
<organism evidence="6 7">
    <name type="scientific">Dovyalis caffra</name>
    <dbReference type="NCBI Taxonomy" id="77055"/>
    <lineage>
        <taxon>Eukaryota</taxon>
        <taxon>Viridiplantae</taxon>
        <taxon>Streptophyta</taxon>
        <taxon>Embryophyta</taxon>
        <taxon>Tracheophyta</taxon>
        <taxon>Spermatophyta</taxon>
        <taxon>Magnoliopsida</taxon>
        <taxon>eudicotyledons</taxon>
        <taxon>Gunneridae</taxon>
        <taxon>Pentapetalae</taxon>
        <taxon>rosids</taxon>
        <taxon>fabids</taxon>
        <taxon>Malpighiales</taxon>
        <taxon>Salicaceae</taxon>
        <taxon>Flacourtieae</taxon>
        <taxon>Dovyalis</taxon>
    </lineage>
</organism>
<keyword evidence="3" id="KW-0479">Metal-binding</keyword>
<dbReference type="Gene3D" id="3.40.50.150">
    <property type="entry name" value="Vaccinia Virus protein VP39"/>
    <property type="match status" value="1"/>
</dbReference>
<evidence type="ECO:0000256" key="2">
    <source>
        <dbReference type="ARBA" id="ARBA00022679"/>
    </source>
</evidence>
<dbReference type="Pfam" id="PF03492">
    <property type="entry name" value="Methyltransf_7"/>
    <property type="match status" value="1"/>
</dbReference>
<dbReference type="SUPFAM" id="SSF53335">
    <property type="entry name" value="S-adenosyl-L-methionine-dependent methyltransferases"/>
    <property type="match status" value="1"/>
</dbReference>
<dbReference type="GO" id="GO:0032259">
    <property type="term" value="P:methylation"/>
    <property type="evidence" value="ECO:0007669"/>
    <property type="project" value="UniProtKB-KW"/>
</dbReference>
<proteinExistence type="predicted"/>
<dbReference type="InterPro" id="IPR029063">
    <property type="entry name" value="SAM-dependent_MTases_sf"/>
</dbReference>
<accession>A0AAV1SDZ6</accession>
<keyword evidence="2" id="KW-0808">Transferase</keyword>
<keyword evidence="1" id="KW-0489">Methyltransferase</keyword>
<evidence type="ECO:0000256" key="1">
    <source>
        <dbReference type="ARBA" id="ARBA00022603"/>
    </source>
</evidence>
<dbReference type="PANTHER" id="PTHR31009">
    <property type="entry name" value="S-ADENOSYL-L-METHIONINE:CARBOXYL METHYLTRANSFERASE FAMILY PROTEIN"/>
    <property type="match status" value="1"/>
</dbReference>
<feature type="compositionally biased region" description="Basic and acidic residues" evidence="5">
    <location>
        <begin position="1"/>
        <end position="11"/>
    </location>
</feature>
<evidence type="ECO:0008006" key="8">
    <source>
        <dbReference type="Google" id="ProtNLM"/>
    </source>
</evidence>
<comment type="caution">
    <text evidence="6">The sequence shown here is derived from an EMBL/GenBank/DDBJ whole genome shotgun (WGS) entry which is preliminary data.</text>
</comment>
<feature type="region of interest" description="Disordered" evidence="5">
    <location>
        <begin position="1"/>
        <end position="33"/>
    </location>
</feature>
<evidence type="ECO:0000256" key="5">
    <source>
        <dbReference type="SAM" id="MobiDB-lite"/>
    </source>
</evidence>
<gene>
    <name evidence="6" type="ORF">DCAF_LOCUS22354</name>
</gene>
<dbReference type="InterPro" id="IPR042086">
    <property type="entry name" value="MeTrfase_capping"/>
</dbReference>
<evidence type="ECO:0000256" key="3">
    <source>
        <dbReference type="ARBA" id="ARBA00022723"/>
    </source>
</evidence>
<dbReference type="InterPro" id="IPR005299">
    <property type="entry name" value="MeTrfase_7"/>
</dbReference>
<dbReference type="EMBL" id="CAWUPB010001176">
    <property type="protein sequence ID" value="CAK7349634.1"/>
    <property type="molecule type" value="Genomic_DNA"/>
</dbReference>
<dbReference type="AlphaFoldDB" id="A0AAV1SDZ6"/>
<dbReference type="GO" id="GO:0008168">
    <property type="term" value="F:methyltransferase activity"/>
    <property type="evidence" value="ECO:0007669"/>
    <property type="project" value="UniProtKB-KW"/>
</dbReference>
<dbReference type="Proteomes" id="UP001314170">
    <property type="component" value="Unassembled WGS sequence"/>
</dbReference>
<keyword evidence="7" id="KW-1185">Reference proteome</keyword>
<name>A0AAV1SDZ6_9ROSI</name>
<protein>
    <recommendedName>
        <fullName evidence="8">S-adenosylmethionine-dependent methyltransferase</fullName>
    </recommendedName>
</protein>
<dbReference type="Gene3D" id="1.10.1200.270">
    <property type="entry name" value="Methyltransferase, alpha-helical capping domain"/>
    <property type="match status" value="1"/>
</dbReference>
<evidence type="ECO:0000256" key="4">
    <source>
        <dbReference type="ARBA" id="ARBA00022842"/>
    </source>
</evidence>
<evidence type="ECO:0000313" key="7">
    <source>
        <dbReference type="Proteomes" id="UP001314170"/>
    </source>
</evidence>